<sequence>MAMTERTLEARVPLRWVTADEADGQAKHLRFWLEQRDVA</sequence>
<keyword evidence="2" id="KW-1185">Reference proteome</keyword>
<evidence type="ECO:0000313" key="1">
    <source>
        <dbReference type="EMBL" id="SDP95629.1"/>
    </source>
</evidence>
<dbReference type="AlphaFoldDB" id="A0A1H0WYG8"/>
<name>A0A1H0WYG8_9PSEU</name>
<gene>
    <name evidence="1" type="ORF">SAMN05421507_12599</name>
</gene>
<protein>
    <submittedName>
        <fullName evidence="1">Uncharacterized protein</fullName>
    </submittedName>
</protein>
<dbReference type="Proteomes" id="UP000199691">
    <property type="component" value="Unassembled WGS sequence"/>
</dbReference>
<evidence type="ECO:0000313" key="2">
    <source>
        <dbReference type="Proteomes" id="UP000199691"/>
    </source>
</evidence>
<dbReference type="EMBL" id="FNIX01000025">
    <property type="protein sequence ID" value="SDP95629.1"/>
    <property type="molecule type" value="Genomic_DNA"/>
</dbReference>
<organism evidence="1 2">
    <name type="scientific">Lentzea jiangxiensis</name>
    <dbReference type="NCBI Taxonomy" id="641025"/>
    <lineage>
        <taxon>Bacteria</taxon>
        <taxon>Bacillati</taxon>
        <taxon>Actinomycetota</taxon>
        <taxon>Actinomycetes</taxon>
        <taxon>Pseudonocardiales</taxon>
        <taxon>Pseudonocardiaceae</taxon>
        <taxon>Lentzea</taxon>
    </lineage>
</organism>
<reference evidence="2" key="1">
    <citation type="submission" date="2016-10" db="EMBL/GenBank/DDBJ databases">
        <authorList>
            <person name="Varghese N."/>
            <person name="Submissions S."/>
        </authorList>
    </citation>
    <scope>NUCLEOTIDE SEQUENCE [LARGE SCALE GENOMIC DNA]</scope>
    <source>
        <strain evidence="2">CGMCC 4.6609</strain>
    </source>
</reference>
<accession>A0A1H0WYG8</accession>
<proteinExistence type="predicted"/>